<gene>
    <name evidence="2" type="ORF">MUK42_34611</name>
</gene>
<dbReference type="Pfam" id="PF12937">
    <property type="entry name" value="F-box-like"/>
    <property type="match status" value="1"/>
</dbReference>
<accession>A0A9E7E915</accession>
<dbReference type="SMART" id="SM00256">
    <property type="entry name" value="FBOX"/>
    <property type="match status" value="1"/>
</dbReference>
<name>A0A9E7E915_9LILI</name>
<reference evidence="2" key="1">
    <citation type="submission" date="2022-05" db="EMBL/GenBank/DDBJ databases">
        <title>The Musa troglodytarum L. genome provides insights into the mechanism of non-climacteric behaviour and enrichment of carotenoids.</title>
        <authorList>
            <person name="Wang J."/>
        </authorList>
    </citation>
    <scope>NUCLEOTIDE SEQUENCE</scope>
    <source>
        <tissue evidence="2">Leaf</tissue>
    </source>
</reference>
<organism evidence="2 3">
    <name type="scientific">Musa troglodytarum</name>
    <name type="common">fe'i banana</name>
    <dbReference type="NCBI Taxonomy" id="320322"/>
    <lineage>
        <taxon>Eukaryota</taxon>
        <taxon>Viridiplantae</taxon>
        <taxon>Streptophyta</taxon>
        <taxon>Embryophyta</taxon>
        <taxon>Tracheophyta</taxon>
        <taxon>Spermatophyta</taxon>
        <taxon>Magnoliopsida</taxon>
        <taxon>Liliopsida</taxon>
        <taxon>Zingiberales</taxon>
        <taxon>Musaceae</taxon>
        <taxon>Musa</taxon>
    </lineage>
</organism>
<evidence type="ECO:0000313" key="2">
    <source>
        <dbReference type="EMBL" id="URD72760.1"/>
    </source>
</evidence>
<dbReference type="OrthoDB" id="957465at2759"/>
<dbReference type="Proteomes" id="UP001055439">
    <property type="component" value="Chromosome 1"/>
</dbReference>
<dbReference type="PANTHER" id="PTHR38926">
    <property type="entry name" value="F-BOX DOMAIN CONTAINING PROTEIN, EXPRESSED"/>
    <property type="match status" value="1"/>
</dbReference>
<dbReference type="EMBL" id="CP097502">
    <property type="protein sequence ID" value="URD72760.1"/>
    <property type="molecule type" value="Genomic_DNA"/>
</dbReference>
<dbReference type="AlphaFoldDB" id="A0A9E7E915"/>
<dbReference type="SUPFAM" id="SSF81383">
    <property type="entry name" value="F-box domain"/>
    <property type="match status" value="1"/>
</dbReference>
<dbReference type="PROSITE" id="PS50181">
    <property type="entry name" value="FBOX"/>
    <property type="match status" value="1"/>
</dbReference>
<keyword evidence="3" id="KW-1185">Reference proteome</keyword>
<dbReference type="InterPro" id="IPR036047">
    <property type="entry name" value="F-box-like_dom_sf"/>
</dbReference>
<dbReference type="PANTHER" id="PTHR38926:SF13">
    <property type="entry name" value="F-BOX DOMAIN CONTAINING PROTEIN, EXPRESSED"/>
    <property type="match status" value="1"/>
</dbReference>
<evidence type="ECO:0000259" key="1">
    <source>
        <dbReference type="PROSITE" id="PS50181"/>
    </source>
</evidence>
<feature type="domain" description="F-box" evidence="1">
    <location>
        <begin position="15"/>
        <end position="61"/>
    </location>
</feature>
<proteinExistence type="predicted"/>
<dbReference type="InterPro" id="IPR032675">
    <property type="entry name" value="LRR_dom_sf"/>
</dbReference>
<protein>
    <submittedName>
        <fullName evidence="2">FBOX</fullName>
    </submittedName>
</protein>
<sequence length="157" mass="18105">MKEPRSDIDQLKPGKMTWKDLPINLLLQIFKESNPIDQGAVARVCHSWQMTFFDSSLWRIVDLGSLQSNSIWVNTSIRLSQALRTMVTYGHVNIRCIIFHPQLHIKDEHLNLIAQGCPHLKRLVVPRWEVMDKNAMCNAIKNFRDLESMIVPGNTSI</sequence>
<dbReference type="InterPro" id="IPR001810">
    <property type="entry name" value="F-box_dom"/>
</dbReference>
<dbReference type="Gene3D" id="3.80.10.10">
    <property type="entry name" value="Ribonuclease Inhibitor"/>
    <property type="match status" value="1"/>
</dbReference>
<feature type="non-terminal residue" evidence="2">
    <location>
        <position position="157"/>
    </location>
</feature>
<evidence type="ECO:0000313" key="3">
    <source>
        <dbReference type="Proteomes" id="UP001055439"/>
    </source>
</evidence>